<protein>
    <recommendedName>
        <fullName evidence="3">ATP-grasp domain-containing protein</fullName>
    </recommendedName>
</protein>
<reference evidence="1 2" key="1">
    <citation type="journal article" date="2013" name="Mar. Genomics">
        <title>Expression of sulfatases in Rhodopirellula baltica and the diversity of sulfatases in the genus Rhodopirellula.</title>
        <authorList>
            <person name="Wegner C.E."/>
            <person name="Richter-Heitmann T."/>
            <person name="Klindworth A."/>
            <person name="Klockow C."/>
            <person name="Richter M."/>
            <person name="Achstetter T."/>
            <person name="Glockner F.O."/>
            <person name="Harder J."/>
        </authorList>
    </citation>
    <scope>NUCLEOTIDE SEQUENCE [LARGE SCALE GENOMIC DNA]</scope>
    <source>
        <strain evidence="1 2">WH47</strain>
    </source>
</reference>
<evidence type="ECO:0000313" key="2">
    <source>
        <dbReference type="Proteomes" id="UP000006222"/>
    </source>
</evidence>
<dbReference type="PATRIC" id="fig|991778.3.peg.112"/>
<comment type="caution">
    <text evidence="1">The sequence shown here is derived from an EMBL/GenBank/DDBJ whole genome shotgun (WGS) entry which is preliminary data.</text>
</comment>
<dbReference type="Gene3D" id="3.30.470.20">
    <property type="entry name" value="ATP-grasp fold, B domain"/>
    <property type="match status" value="1"/>
</dbReference>
<dbReference type="Proteomes" id="UP000006222">
    <property type="component" value="Unassembled WGS sequence"/>
</dbReference>
<dbReference type="SUPFAM" id="SSF56059">
    <property type="entry name" value="Glutathione synthetase ATP-binding domain-like"/>
    <property type="match status" value="1"/>
</dbReference>
<evidence type="ECO:0008006" key="3">
    <source>
        <dbReference type="Google" id="ProtNLM"/>
    </source>
</evidence>
<dbReference type="EMBL" id="AFAR01000004">
    <property type="protein sequence ID" value="EGF29868.1"/>
    <property type="molecule type" value="Genomic_DNA"/>
</dbReference>
<sequence>MASAVASFADTLAANAITKDRVFESTEMNNGRLAVYEWNAWELFSICEWRPDAYRIKAHPDDEVQDVLDRLPPDTSDLLVQINLSRQALFPRQRSELFKTLQKQGIRTWNANVDDMTKRFVQSECQRLGLPTTAATRDGDPDEKLILKSDCNHGGRNERRLDLETRRRLGLPPESTLIDGSLDYPVMKRSELTDQWDDPGLVVERLIENSRGIYYRAYAIEGRLVISRFVPPNPDHPIQRIEGAKARRNFLYEDYTRLIGASNSDDALPARLKSVVASFLVGIQLDFGALDVVEDNEGNFYIIDLNITPYWGKPGQRKMTRFLRGERSLREKLSKRMMRWISGCCSDDKRPA</sequence>
<name>F2AKD9_RHOBT</name>
<dbReference type="RefSeq" id="WP_007324106.1">
    <property type="nucleotide sequence ID" value="NZ_AFAR01000004.1"/>
</dbReference>
<evidence type="ECO:0000313" key="1">
    <source>
        <dbReference type="EMBL" id="EGF29868.1"/>
    </source>
</evidence>
<gene>
    <name evidence="1" type="ORF">RBWH47_00814</name>
</gene>
<dbReference type="AlphaFoldDB" id="F2AKD9"/>
<organism evidence="1 2">
    <name type="scientific">Rhodopirellula baltica WH47</name>
    <dbReference type="NCBI Taxonomy" id="991778"/>
    <lineage>
        <taxon>Bacteria</taxon>
        <taxon>Pseudomonadati</taxon>
        <taxon>Planctomycetota</taxon>
        <taxon>Planctomycetia</taxon>
        <taxon>Pirellulales</taxon>
        <taxon>Pirellulaceae</taxon>
        <taxon>Rhodopirellula</taxon>
    </lineage>
</organism>
<proteinExistence type="predicted"/>
<accession>F2AKD9</accession>